<organism evidence="4 5">
    <name type="scientific">Stigmatella aurantiaca (strain DW4/3-1)</name>
    <dbReference type="NCBI Taxonomy" id="378806"/>
    <lineage>
        <taxon>Bacteria</taxon>
        <taxon>Pseudomonadati</taxon>
        <taxon>Myxococcota</taxon>
        <taxon>Myxococcia</taxon>
        <taxon>Myxococcales</taxon>
        <taxon>Cystobacterineae</taxon>
        <taxon>Archangiaceae</taxon>
        <taxon>Stigmatella</taxon>
    </lineage>
</organism>
<keyword evidence="1" id="KW-0732">Signal</keyword>
<dbReference type="Proteomes" id="UP000032702">
    <property type="component" value="Unassembled WGS sequence"/>
</dbReference>
<feature type="domain" description="AB hydrolase-1" evidence="2">
    <location>
        <begin position="184"/>
        <end position="260"/>
    </location>
</feature>
<protein>
    <submittedName>
        <fullName evidence="4">Uncharacterized protein</fullName>
    </submittedName>
</protein>
<accession>Q08QJ4</accession>
<dbReference type="Pfam" id="PF00561">
    <property type="entry name" value="Abhydrolase_1"/>
    <property type="match status" value="1"/>
</dbReference>
<dbReference type="AlphaFoldDB" id="Q08QJ4"/>
<dbReference type="RefSeq" id="WP_002618660.1">
    <property type="nucleotide sequence ID" value="NC_014623.1"/>
</dbReference>
<evidence type="ECO:0000256" key="1">
    <source>
        <dbReference type="SAM" id="SignalP"/>
    </source>
</evidence>
<evidence type="ECO:0000313" key="5">
    <source>
        <dbReference type="Proteomes" id="UP000032702"/>
    </source>
</evidence>
<evidence type="ECO:0000313" key="4">
    <source>
        <dbReference type="EMBL" id="EAU62756.1"/>
    </source>
</evidence>
<dbReference type="InterPro" id="IPR000073">
    <property type="entry name" value="AB_hydrolase_1"/>
</dbReference>
<dbReference type="InterPro" id="IPR013595">
    <property type="entry name" value="Pept_S33_TAP-like_C"/>
</dbReference>
<evidence type="ECO:0000259" key="2">
    <source>
        <dbReference type="Pfam" id="PF00561"/>
    </source>
</evidence>
<dbReference type="SUPFAM" id="SSF53474">
    <property type="entry name" value="alpha/beta-Hydrolases"/>
    <property type="match status" value="1"/>
</dbReference>
<sequence length="512" mass="56133">MMRLEWAGWIRRVRPTLVLTLAVIAQQAHAAGGTDSRKAGDIVLETGSAETSEGQRVPYELGTVFVPENRTAPHSRLIGVGFARIRAAQPTGGPPIFILTGGPGSSLLSTLTDNDEASRRRLALWATYSASNDWVVVDQRGYSTRGDVLEFTAPKQRLDRPRSLAVNADVLVKSAHEAVAAHPGKDLAGYTIVQSAEDVNDLRQALGYSQITLYGASFGSQWGLAVMRLHPDIVARALLTDVEPLDYGYDMPSHVFAALQRIAWDADRDPGLAPYLPKGGVMGALRAVRDRLAKGPLQVKVKDEKTGKTQTVMLGLEDFQASLLRSAETWPAFILSLYHRHYDGWARAVIEQRQSESPSPLIGPLFDTSLGVSAEREHLLRTDSGTDFLGMDAFHSYIASAPAWPSPDVGDALRLMVPSPIPVLFVHGDWDTSTPIENLLNLLPYFPNGRALLVHRGTHGDRKPLREQHPALWAQLVEFFKTGDTRNIPVNVTLRVPEFQRPPFPAPAKPPL</sequence>
<name>Q08QJ4_STIAD</name>
<feature type="chain" id="PRO_5004167243" evidence="1">
    <location>
        <begin position="31"/>
        <end position="512"/>
    </location>
</feature>
<comment type="caution">
    <text evidence="4">The sequence shown here is derived from an EMBL/GenBank/DDBJ whole genome shotgun (WGS) entry which is preliminary data.</text>
</comment>
<reference evidence="4 5" key="1">
    <citation type="submission" date="2006-04" db="EMBL/GenBank/DDBJ databases">
        <authorList>
            <person name="Nierman W.C."/>
        </authorList>
    </citation>
    <scope>NUCLEOTIDE SEQUENCE [LARGE SCALE GENOMIC DNA]</scope>
    <source>
        <strain evidence="4 5">DW4/3-1</strain>
    </source>
</reference>
<dbReference type="EMBL" id="AAMD01000208">
    <property type="protein sequence ID" value="EAU62756.1"/>
    <property type="molecule type" value="Genomic_DNA"/>
</dbReference>
<proteinExistence type="predicted"/>
<feature type="signal peptide" evidence="1">
    <location>
        <begin position="1"/>
        <end position="30"/>
    </location>
</feature>
<gene>
    <name evidence="4" type="ORF">STIAU_7457</name>
</gene>
<dbReference type="InterPro" id="IPR029058">
    <property type="entry name" value="AB_hydrolase_fold"/>
</dbReference>
<feature type="domain" description="Peptidase S33 tripeptidyl aminopeptidase-like C-terminal" evidence="3">
    <location>
        <begin position="402"/>
        <end position="485"/>
    </location>
</feature>
<evidence type="ECO:0000259" key="3">
    <source>
        <dbReference type="Pfam" id="PF08386"/>
    </source>
</evidence>
<dbReference type="Pfam" id="PF08386">
    <property type="entry name" value="Abhydrolase_4"/>
    <property type="match status" value="1"/>
</dbReference>
<dbReference type="Gene3D" id="3.40.50.1820">
    <property type="entry name" value="alpha/beta hydrolase"/>
    <property type="match status" value="1"/>
</dbReference>
<dbReference type="PATRIC" id="fig|378806.16.peg.1565"/>